<proteinExistence type="predicted"/>
<name>A0ABR2JDK2_9EUKA</name>
<accession>A0ABR2JDK2</accession>
<comment type="caution">
    <text evidence="1">The sequence shown here is derived from an EMBL/GenBank/DDBJ whole genome shotgun (WGS) entry which is preliminary data.</text>
</comment>
<reference evidence="1 2" key="1">
    <citation type="submission" date="2024-04" db="EMBL/GenBank/DDBJ databases">
        <title>Tritrichomonas musculus Genome.</title>
        <authorList>
            <person name="Alves-Ferreira E."/>
            <person name="Grigg M."/>
            <person name="Lorenzi H."/>
            <person name="Galac M."/>
        </authorList>
    </citation>
    <scope>NUCLEOTIDE SEQUENCE [LARGE SCALE GENOMIC DNA]</scope>
    <source>
        <strain evidence="1 2">EAF2021</strain>
    </source>
</reference>
<dbReference type="Proteomes" id="UP001470230">
    <property type="component" value="Unassembled WGS sequence"/>
</dbReference>
<evidence type="ECO:0000313" key="1">
    <source>
        <dbReference type="EMBL" id="KAK8875835.1"/>
    </source>
</evidence>
<gene>
    <name evidence="1" type="ORF">M9Y10_006010</name>
</gene>
<sequence>MSNVLDISDKELLLKIIAKLVEDNDLKVLRKLINNNETVQSFKPKELNIRFPIEGYRFTTRGKKLILMKDYYFAKSNNKLKEVIYYISSSAPQ</sequence>
<organism evidence="1 2">
    <name type="scientific">Tritrichomonas musculus</name>
    <dbReference type="NCBI Taxonomy" id="1915356"/>
    <lineage>
        <taxon>Eukaryota</taxon>
        <taxon>Metamonada</taxon>
        <taxon>Parabasalia</taxon>
        <taxon>Tritrichomonadida</taxon>
        <taxon>Tritrichomonadidae</taxon>
        <taxon>Tritrichomonas</taxon>
    </lineage>
</organism>
<dbReference type="EMBL" id="JAPFFF010000012">
    <property type="protein sequence ID" value="KAK8875835.1"/>
    <property type="molecule type" value="Genomic_DNA"/>
</dbReference>
<keyword evidence="2" id="KW-1185">Reference proteome</keyword>
<protein>
    <submittedName>
        <fullName evidence="1">Uncharacterized protein</fullName>
    </submittedName>
</protein>
<evidence type="ECO:0000313" key="2">
    <source>
        <dbReference type="Proteomes" id="UP001470230"/>
    </source>
</evidence>